<keyword evidence="3 6" id="KW-0812">Transmembrane</keyword>
<reference evidence="8 9" key="1">
    <citation type="submission" date="2019-10" db="EMBL/GenBank/DDBJ databases">
        <authorList>
            <person name="Wolf R A."/>
        </authorList>
    </citation>
    <scope>NUCLEOTIDE SEQUENCE [LARGE SCALE GENOMIC DNA]</scope>
    <source>
        <strain evidence="8">Collinsella_intestinalis_DSM_13632</strain>
    </source>
</reference>
<dbReference type="Pfam" id="PF00482">
    <property type="entry name" value="T2SSF"/>
    <property type="match status" value="1"/>
</dbReference>
<keyword evidence="2" id="KW-1003">Cell membrane</keyword>
<evidence type="ECO:0000256" key="1">
    <source>
        <dbReference type="ARBA" id="ARBA00004651"/>
    </source>
</evidence>
<evidence type="ECO:0000256" key="2">
    <source>
        <dbReference type="ARBA" id="ARBA00022475"/>
    </source>
</evidence>
<dbReference type="EMBL" id="CABWIC010000030">
    <property type="protein sequence ID" value="VWM01472.1"/>
    <property type="molecule type" value="Genomic_DNA"/>
</dbReference>
<feature type="domain" description="Type II secretion system protein GspF" evidence="7">
    <location>
        <begin position="90"/>
        <end position="212"/>
    </location>
</feature>
<dbReference type="AlphaFoldDB" id="A0A5K1JCC9"/>
<keyword evidence="5 6" id="KW-0472">Membrane</keyword>
<evidence type="ECO:0000259" key="7">
    <source>
        <dbReference type="Pfam" id="PF00482"/>
    </source>
</evidence>
<dbReference type="InterPro" id="IPR018076">
    <property type="entry name" value="T2SS_GspF_dom"/>
</dbReference>
<evidence type="ECO:0000256" key="3">
    <source>
        <dbReference type="ARBA" id="ARBA00022692"/>
    </source>
</evidence>
<proteinExistence type="predicted"/>
<evidence type="ECO:0000256" key="4">
    <source>
        <dbReference type="ARBA" id="ARBA00022989"/>
    </source>
</evidence>
<dbReference type="GO" id="GO:0005886">
    <property type="term" value="C:plasma membrane"/>
    <property type="evidence" value="ECO:0007669"/>
    <property type="project" value="UniProtKB-SubCell"/>
</dbReference>
<name>A0A5K1JCC9_9ACTN</name>
<keyword evidence="4 6" id="KW-1133">Transmembrane helix</keyword>
<dbReference type="Proteomes" id="UP000405524">
    <property type="component" value="Unassembled WGS sequence"/>
</dbReference>
<evidence type="ECO:0000313" key="8">
    <source>
        <dbReference type="EMBL" id="VWM01472.1"/>
    </source>
</evidence>
<dbReference type="PANTHER" id="PTHR35007:SF2">
    <property type="entry name" value="PILUS ASSEMBLE PROTEIN"/>
    <property type="match status" value="1"/>
</dbReference>
<feature type="transmembrane region" description="Helical" evidence="6">
    <location>
        <begin position="195"/>
        <end position="219"/>
    </location>
</feature>
<protein>
    <submittedName>
        <fullName evidence="8">Type II secretion system (T2SS), protein F</fullName>
    </submittedName>
</protein>
<evidence type="ECO:0000313" key="9">
    <source>
        <dbReference type="Proteomes" id="UP000405524"/>
    </source>
</evidence>
<gene>
    <name evidence="8" type="ORF">JKKLCJKK_01302</name>
</gene>
<dbReference type="PANTHER" id="PTHR35007">
    <property type="entry name" value="INTEGRAL MEMBRANE PROTEIN-RELATED"/>
    <property type="match status" value="1"/>
</dbReference>
<organism evidence="8 9">
    <name type="scientific">Collinsella intestinalis</name>
    <dbReference type="NCBI Taxonomy" id="147207"/>
    <lineage>
        <taxon>Bacteria</taxon>
        <taxon>Bacillati</taxon>
        <taxon>Actinomycetota</taxon>
        <taxon>Coriobacteriia</taxon>
        <taxon>Coriobacteriales</taxon>
        <taxon>Coriobacteriaceae</taxon>
        <taxon>Collinsella</taxon>
    </lineage>
</organism>
<sequence>MEFAELVEIWVADTPDAVIAVIGPGVLCGLAAWLGSEDGALEMARACCAHVRVVGGLVFRKMRALALEILCPRSRGIGMGEVAEMTDIVRLGLSAGLSFDASLSLYCEGRSGELAQLMEKALFCWQVGVTSRDEALDRVAQDAGVRALGSFAAAVSQALELGAPLAETLEGQGREMRAAHRAHVEREIERAPVKLLIPTGTLILPALLLSIVGPLLAAADMV</sequence>
<accession>A0A5K1JCC9</accession>
<evidence type="ECO:0000256" key="6">
    <source>
        <dbReference type="SAM" id="Phobius"/>
    </source>
</evidence>
<evidence type="ECO:0000256" key="5">
    <source>
        <dbReference type="ARBA" id="ARBA00023136"/>
    </source>
</evidence>
<comment type="subcellular location">
    <subcellularLocation>
        <location evidence="1">Cell membrane</location>
        <topology evidence="1">Multi-pass membrane protein</topology>
    </subcellularLocation>
</comment>